<dbReference type="GO" id="GO:0005615">
    <property type="term" value="C:extracellular space"/>
    <property type="evidence" value="ECO:0007669"/>
    <property type="project" value="TreeGrafter"/>
</dbReference>
<evidence type="ECO:0000256" key="8">
    <source>
        <dbReference type="SAM" id="MobiDB-lite"/>
    </source>
</evidence>
<dbReference type="PROSITE" id="PS51892">
    <property type="entry name" value="SUBTILASE"/>
    <property type="match status" value="1"/>
</dbReference>
<dbReference type="PANTHER" id="PTHR43806">
    <property type="entry name" value="PEPTIDASE S8"/>
    <property type="match status" value="1"/>
</dbReference>
<dbReference type="GO" id="GO:0004252">
    <property type="term" value="F:serine-type endopeptidase activity"/>
    <property type="evidence" value="ECO:0007669"/>
    <property type="project" value="UniProtKB-UniRule"/>
</dbReference>
<dbReference type="PROSITE" id="PS51471">
    <property type="entry name" value="FE2OG_OXY"/>
    <property type="match status" value="1"/>
</dbReference>
<gene>
    <name evidence="11" type="ORF">BZ3500_MVSOF-1268-A1-R1_CHR9G10424</name>
</gene>
<evidence type="ECO:0000256" key="6">
    <source>
        <dbReference type="PIRSR" id="PIRSR615500-1"/>
    </source>
</evidence>
<evidence type="ECO:0000256" key="7">
    <source>
        <dbReference type="PROSITE-ProRule" id="PRU01240"/>
    </source>
</evidence>
<evidence type="ECO:0000256" key="4">
    <source>
        <dbReference type="ARBA" id="ARBA00022801"/>
    </source>
</evidence>
<dbReference type="InterPro" id="IPR026992">
    <property type="entry name" value="DIOX_N"/>
</dbReference>
<comment type="similarity">
    <text evidence="1 7">Belongs to the peptidase S8 family.</text>
</comment>
<dbReference type="Proteomes" id="UP000249723">
    <property type="component" value="Unassembled WGS sequence"/>
</dbReference>
<keyword evidence="5 7" id="KW-0720">Serine protease</keyword>
<dbReference type="SUPFAM" id="SSF51197">
    <property type="entry name" value="Clavaminate synthase-like"/>
    <property type="match status" value="1"/>
</dbReference>
<dbReference type="InterPro" id="IPR015500">
    <property type="entry name" value="Peptidase_S8_subtilisin-rel"/>
</dbReference>
<dbReference type="InterPro" id="IPR023828">
    <property type="entry name" value="Peptidase_S8_Ser-AS"/>
</dbReference>
<dbReference type="InterPro" id="IPR000209">
    <property type="entry name" value="Peptidase_S8/S53_dom"/>
</dbReference>
<organism evidence="11 12">
    <name type="scientific">Microbotryum saponariae</name>
    <dbReference type="NCBI Taxonomy" id="289078"/>
    <lineage>
        <taxon>Eukaryota</taxon>
        <taxon>Fungi</taxon>
        <taxon>Dikarya</taxon>
        <taxon>Basidiomycota</taxon>
        <taxon>Pucciniomycotina</taxon>
        <taxon>Microbotryomycetes</taxon>
        <taxon>Microbotryales</taxon>
        <taxon>Microbotryaceae</taxon>
        <taxon>Microbotryum</taxon>
    </lineage>
</organism>
<dbReference type="InterPro" id="IPR044861">
    <property type="entry name" value="IPNS-like_FE2OG_OXY"/>
</dbReference>
<dbReference type="Gene3D" id="2.60.120.330">
    <property type="entry name" value="B-lactam Antibiotic, Isopenicillin N Synthase, Chain"/>
    <property type="match status" value="1"/>
</dbReference>
<dbReference type="InterPro" id="IPR036852">
    <property type="entry name" value="Peptidase_S8/S53_dom_sf"/>
</dbReference>
<reference evidence="12" key="1">
    <citation type="submission" date="2016-10" db="EMBL/GenBank/DDBJ databases">
        <authorList>
            <person name="Jeantristanb JTB J.-T."/>
            <person name="Ricardo R."/>
        </authorList>
    </citation>
    <scope>NUCLEOTIDE SEQUENCE [LARGE SCALE GENOMIC DNA]</scope>
</reference>
<feature type="region of interest" description="Disordered" evidence="8">
    <location>
        <begin position="867"/>
        <end position="886"/>
    </location>
</feature>
<dbReference type="EMBL" id="FMWP01000107">
    <property type="protein sequence ID" value="SDA00072.1"/>
    <property type="molecule type" value="Genomic_DNA"/>
</dbReference>
<keyword evidence="3 9" id="KW-0732">Signal</keyword>
<evidence type="ECO:0000256" key="1">
    <source>
        <dbReference type="ARBA" id="ARBA00011073"/>
    </source>
</evidence>
<dbReference type="STRING" id="289078.A0A2X0K9S2"/>
<dbReference type="Pfam" id="PF00082">
    <property type="entry name" value="Peptidase_S8"/>
    <property type="match status" value="1"/>
</dbReference>
<dbReference type="InterPro" id="IPR010435">
    <property type="entry name" value="C5a/SBT2-like_Fn3"/>
</dbReference>
<dbReference type="GO" id="GO:0006508">
    <property type="term" value="P:proteolysis"/>
    <property type="evidence" value="ECO:0007669"/>
    <property type="project" value="UniProtKB-KW"/>
</dbReference>
<evidence type="ECO:0000256" key="2">
    <source>
        <dbReference type="ARBA" id="ARBA00022670"/>
    </source>
</evidence>
<dbReference type="PANTHER" id="PTHR43806:SF66">
    <property type="entry name" value="SERIN ENDOPEPTIDASE"/>
    <property type="match status" value="1"/>
</dbReference>
<accession>A0A2X0K9S2</accession>
<keyword evidence="12" id="KW-1185">Reference proteome</keyword>
<feature type="signal peptide" evidence="9">
    <location>
        <begin position="1"/>
        <end position="24"/>
    </location>
</feature>
<dbReference type="InterPro" id="IPR027443">
    <property type="entry name" value="IPNS-like_sf"/>
</dbReference>
<dbReference type="Pfam" id="PF03171">
    <property type="entry name" value="2OG-FeII_Oxy"/>
    <property type="match status" value="1"/>
</dbReference>
<name>A0A2X0K9S2_9BASI</name>
<keyword evidence="2 7" id="KW-0645">Protease</keyword>
<evidence type="ECO:0000256" key="3">
    <source>
        <dbReference type="ARBA" id="ARBA00022729"/>
    </source>
</evidence>
<feature type="chain" id="PRO_5030059984" evidence="9">
    <location>
        <begin position="25"/>
        <end position="1283"/>
    </location>
</feature>
<evidence type="ECO:0000256" key="5">
    <source>
        <dbReference type="ARBA" id="ARBA00022825"/>
    </source>
</evidence>
<sequence>MRSFVPTVVILLASLAHFCSQARALGLARAAAAVTADSSQESDAANGSGATPNRYFIVAHPPPQAGRASSNSSFDVQLSTCTASLDRIISKMPTGVEVVHQLRSEWFQGLSVVVKGNVTAEELGATRGVKHVIPVGKIPHPEHSMPAPLKTLLKRQNPTERLKKPDVGFANKSTTVFAPHAMSGVDDLHRRGVKGKGTHVCVIDTGADYKNPILGGGFGPGYKLTTGYDFVGDDGQSPSNDPYTECDKHATHILGIIGANENPYGFLGVAPEATLGLYRIFACRQQGGQDDTLVQAMLRAEADGCQVISMSFEAGNSDWGDDYPPRTVMNGLSAKGIIFLASSGNSGAAGLFSAQDPAIVSSVLSVGSVDVTAFARVFPLSFDNSSLKPVGYLSVLPIMLNDSMPLYFVTQSEKLDLNNPACASLPATIQDLSQKITVVQLTPQCDLTSLQIHLTARNARYVIVHDIANSPAAAASFYVPGIDQGTYFLGMSKDDGLRLLSYYKTDPSLRVNFRTRMPLAPLPNPSTGGLISAYSSHGPSNSLASPGTHIVAPGGSILSTFPMSMGSIGIISGTSMSTPFVAGVTALLLSSPSTKGLSSDQLRALLATTAKSVMGGSTKGDGRPASVLVQGGGLVSAPHVFDAKTLVEPYFLAMNDSSSHERTRSIKLTNHNLRAVTYVFKNLPAETLALFNESVSSDSLIPASPPCLVKSARVSFSPTKLTVPAAGSASFQVTITSSSLYSNHFPFYSGTISIQGDDPSQQRFQVPYFGLAAKLADAPVLSTSLASTSRYGSEGLRYPFVSVGYPSSNALVLGRGQGSNVTTCKRSDGLTIVYRLLLPTRALYVDLVSANTTQYSIVPGRRLPASATRLSGSSQQPSQDRRPFDATSTLGRIYTTDLLDRDHLPTNDRQISFNGGIPPATLDSLGASSLPKQLATGQPARILLRALRLNADPGLESSYDSFLSAAFQFTPTCQVTRSFHTTSISVGVVAGDSHSSAASDPDRTSRQSAVAASIHAACRDYGFFYVTGLDSVISREERQSSLAVARQFFDLPEPIKQRVRIDKGGDGARGWQKLGENVTQYQANHHEGYDLYRPVKNPDATKLLHGHNPWPVEPANFRPTLERWIEKCQIIGMALMQATALGLGMALDSDEWKHLRASVDESFWVMRCIGYPPLPKDAKGVSMIAPCCYTLLHTDSTPGALQVFLPSEQGASEENGVRESWIPADPIQDAFVVNIGSMWEIWSAGLYKATIHRVLHESPNYRISILFFFEPNFDAVIKVGFQH</sequence>
<feature type="active site" description="Charge relay system" evidence="6 7">
    <location>
        <position position="575"/>
    </location>
</feature>
<dbReference type="InterPro" id="IPR005123">
    <property type="entry name" value="Oxoglu/Fe-dep_dioxygenase_dom"/>
</dbReference>
<dbReference type="PROSITE" id="PS00138">
    <property type="entry name" value="SUBTILASE_SER"/>
    <property type="match status" value="1"/>
</dbReference>
<dbReference type="PRINTS" id="PR00723">
    <property type="entry name" value="SUBTILISIN"/>
</dbReference>
<keyword evidence="4 7" id="KW-0378">Hydrolase</keyword>
<feature type="active site" description="Charge relay system" evidence="6 7">
    <location>
        <position position="204"/>
    </location>
</feature>
<evidence type="ECO:0000313" key="11">
    <source>
        <dbReference type="EMBL" id="SDA00072.1"/>
    </source>
</evidence>
<protein>
    <submittedName>
        <fullName evidence="11">BZ3500_MvSof-1268-A1-R1_Chr9g10424 protein</fullName>
    </submittedName>
</protein>
<evidence type="ECO:0000256" key="9">
    <source>
        <dbReference type="SAM" id="SignalP"/>
    </source>
</evidence>
<feature type="domain" description="Fe2OG dioxygenase" evidence="10">
    <location>
        <begin position="1139"/>
        <end position="1271"/>
    </location>
</feature>
<dbReference type="Gene3D" id="3.40.50.200">
    <property type="entry name" value="Peptidase S8/S53 domain"/>
    <property type="match status" value="2"/>
</dbReference>
<dbReference type="OrthoDB" id="206201at2759"/>
<evidence type="ECO:0000313" key="12">
    <source>
        <dbReference type="Proteomes" id="UP000249723"/>
    </source>
</evidence>
<dbReference type="SUPFAM" id="SSF52743">
    <property type="entry name" value="Subtilisin-like"/>
    <property type="match status" value="1"/>
</dbReference>
<evidence type="ECO:0000259" key="10">
    <source>
        <dbReference type="PROSITE" id="PS51471"/>
    </source>
</evidence>
<feature type="compositionally biased region" description="Polar residues" evidence="8">
    <location>
        <begin position="868"/>
        <end position="878"/>
    </location>
</feature>
<proteinExistence type="inferred from homology"/>
<dbReference type="InterPro" id="IPR050131">
    <property type="entry name" value="Peptidase_S8_subtilisin-like"/>
</dbReference>
<dbReference type="Pfam" id="PF14226">
    <property type="entry name" value="DIOX_N"/>
    <property type="match status" value="1"/>
</dbReference>
<dbReference type="GO" id="GO:0016020">
    <property type="term" value="C:membrane"/>
    <property type="evidence" value="ECO:0007669"/>
    <property type="project" value="InterPro"/>
</dbReference>
<dbReference type="Pfam" id="PF06280">
    <property type="entry name" value="fn3_5"/>
    <property type="match status" value="1"/>
</dbReference>
<feature type="active site" description="Charge relay system" evidence="6 7">
    <location>
        <position position="249"/>
    </location>
</feature>